<dbReference type="InterPro" id="IPR036063">
    <property type="entry name" value="Smr_dom_sf"/>
</dbReference>
<dbReference type="Proteomes" id="UP000824242">
    <property type="component" value="Unassembled WGS sequence"/>
</dbReference>
<dbReference type="SMART" id="SM00463">
    <property type="entry name" value="SMR"/>
    <property type="match status" value="1"/>
</dbReference>
<protein>
    <submittedName>
        <fullName evidence="2">Smr/MutS family protein</fullName>
    </submittedName>
</protein>
<proteinExistence type="predicted"/>
<dbReference type="PROSITE" id="PS50828">
    <property type="entry name" value="SMR"/>
    <property type="match status" value="1"/>
</dbReference>
<dbReference type="SUPFAM" id="SSF160443">
    <property type="entry name" value="SMR domain-like"/>
    <property type="match status" value="1"/>
</dbReference>
<comment type="caution">
    <text evidence="2">The sequence shown here is derived from an EMBL/GenBank/DDBJ whole genome shotgun (WGS) entry which is preliminary data.</text>
</comment>
<evidence type="ECO:0000259" key="1">
    <source>
        <dbReference type="PROSITE" id="PS50828"/>
    </source>
</evidence>
<dbReference type="EMBL" id="DVGZ01000070">
    <property type="protein sequence ID" value="HIR47327.1"/>
    <property type="molecule type" value="Genomic_DNA"/>
</dbReference>
<organism evidence="2 3">
    <name type="scientific">Candidatus Caccousia avicola</name>
    <dbReference type="NCBI Taxonomy" id="2840721"/>
    <lineage>
        <taxon>Bacteria</taxon>
        <taxon>Bacillati</taxon>
        <taxon>Bacillota</taxon>
        <taxon>Clostridia</taxon>
        <taxon>Eubacteriales</taxon>
        <taxon>Oscillospiraceae</taxon>
        <taxon>Oscillospiraceae incertae sedis</taxon>
        <taxon>Candidatus Caccousia</taxon>
    </lineage>
</organism>
<reference evidence="2" key="2">
    <citation type="journal article" date="2021" name="PeerJ">
        <title>Extensive microbial diversity within the chicken gut microbiome revealed by metagenomics and culture.</title>
        <authorList>
            <person name="Gilroy R."/>
            <person name="Ravi A."/>
            <person name="Getino M."/>
            <person name="Pursley I."/>
            <person name="Horton D.L."/>
            <person name="Alikhan N.F."/>
            <person name="Baker D."/>
            <person name="Gharbi K."/>
            <person name="Hall N."/>
            <person name="Watson M."/>
            <person name="Adriaenssens E.M."/>
            <person name="Foster-Nyarko E."/>
            <person name="Jarju S."/>
            <person name="Secka A."/>
            <person name="Antonio M."/>
            <person name="Oren A."/>
            <person name="Chaudhuri R.R."/>
            <person name="La Ragione R."/>
            <person name="Hildebrand F."/>
            <person name="Pallen M.J."/>
        </authorList>
    </citation>
    <scope>NUCLEOTIDE SEQUENCE</scope>
    <source>
        <strain evidence="2">ChiSxjej1B13-7958</strain>
    </source>
</reference>
<dbReference type="InterPro" id="IPR002625">
    <property type="entry name" value="Smr_dom"/>
</dbReference>
<reference evidence="2" key="1">
    <citation type="submission" date="2020-10" db="EMBL/GenBank/DDBJ databases">
        <authorList>
            <person name="Gilroy R."/>
        </authorList>
    </citation>
    <scope>NUCLEOTIDE SEQUENCE</scope>
    <source>
        <strain evidence="2">ChiSxjej1B13-7958</strain>
    </source>
</reference>
<evidence type="ECO:0000313" key="2">
    <source>
        <dbReference type="EMBL" id="HIR47327.1"/>
    </source>
</evidence>
<accession>A0A9D1DEL3</accession>
<feature type="domain" description="Smr" evidence="1">
    <location>
        <begin position="13"/>
        <end position="83"/>
    </location>
</feature>
<evidence type="ECO:0000313" key="3">
    <source>
        <dbReference type="Proteomes" id="UP000824242"/>
    </source>
</evidence>
<name>A0A9D1DEL3_9FIRM</name>
<sequence>MAQRGGKPRSMEVDIHGMSQEQAKKRLEQLLTRADPSLEELVVIHGHNGGHALRDMVRLRLRHRRIASKLLSLNPGVTRIILKK</sequence>
<dbReference type="Pfam" id="PF01713">
    <property type="entry name" value="Smr"/>
    <property type="match status" value="1"/>
</dbReference>
<gene>
    <name evidence="2" type="ORF">IAB89_06665</name>
</gene>
<dbReference type="Gene3D" id="3.30.1370.110">
    <property type="match status" value="1"/>
</dbReference>
<dbReference type="AlphaFoldDB" id="A0A9D1DEL3"/>